<dbReference type="Proteomes" id="UP001500945">
    <property type="component" value="Unassembled WGS sequence"/>
</dbReference>
<accession>A0ABP8JVS5</accession>
<evidence type="ECO:0000256" key="1">
    <source>
        <dbReference type="SAM" id="MobiDB-lite"/>
    </source>
</evidence>
<sequence length="121" mass="13079">MRPAPPSREGGADAGRPASVDVVPPAARTELDRVRQRWAQLPLAQAEQRMPLLRRVVDELTARWADEAGSAVQADAGQGRVRDLGPAVAVDQLTVVVWDAYATGRGHGIPQLLTELRRDLA</sequence>
<gene>
    <name evidence="2" type="ORF">GCM10023168_00930</name>
</gene>
<protein>
    <submittedName>
        <fullName evidence="2">Uncharacterized protein</fullName>
    </submittedName>
</protein>
<evidence type="ECO:0000313" key="3">
    <source>
        <dbReference type="Proteomes" id="UP001500945"/>
    </source>
</evidence>
<name>A0ABP8JVS5_9MICO</name>
<keyword evidence="3" id="KW-1185">Reference proteome</keyword>
<reference evidence="3" key="1">
    <citation type="journal article" date="2019" name="Int. J. Syst. Evol. Microbiol.">
        <title>The Global Catalogue of Microorganisms (GCM) 10K type strain sequencing project: providing services to taxonomists for standard genome sequencing and annotation.</title>
        <authorList>
            <consortium name="The Broad Institute Genomics Platform"/>
            <consortium name="The Broad Institute Genome Sequencing Center for Infectious Disease"/>
            <person name="Wu L."/>
            <person name="Ma J."/>
        </authorList>
    </citation>
    <scope>NUCLEOTIDE SEQUENCE [LARGE SCALE GENOMIC DNA]</scope>
    <source>
        <strain evidence="3">JCM 17809</strain>
    </source>
</reference>
<feature type="region of interest" description="Disordered" evidence="1">
    <location>
        <begin position="1"/>
        <end position="24"/>
    </location>
</feature>
<organism evidence="2 3">
    <name type="scientific">Fodinibacter luteus</name>
    <dbReference type="NCBI Taxonomy" id="552064"/>
    <lineage>
        <taxon>Bacteria</taxon>
        <taxon>Bacillati</taxon>
        <taxon>Actinomycetota</taxon>
        <taxon>Actinomycetes</taxon>
        <taxon>Micrococcales</taxon>
        <taxon>Intrasporangiaceae</taxon>
        <taxon>Fodinibacter (ex Wang et al. 2009)</taxon>
    </lineage>
</organism>
<comment type="caution">
    <text evidence="2">The sequence shown here is derived from an EMBL/GenBank/DDBJ whole genome shotgun (WGS) entry which is preliminary data.</text>
</comment>
<dbReference type="EMBL" id="BAABGM010000001">
    <property type="protein sequence ID" value="GAA4396725.1"/>
    <property type="molecule type" value="Genomic_DNA"/>
</dbReference>
<evidence type="ECO:0000313" key="2">
    <source>
        <dbReference type="EMBL" id="GAA4396725.1"/>
    </source>
</evidence>
<proteinExistence type="predicted"/>